<dbReference type="InterPro" id="IPR006600">
    <property type="entry name" value="HTH_CenpB_DNA-bd_dom"/>
</dbReference>
<dbReference type="GO" id="GO:0008270">
    <property type="term" value="F:zinc ion binding"/>
    <property type="evidence" value="ECO:0007669"/>
    <property type="project" value="UniProtKB-KW"/>
</dbReference>
<sequence>MVTHLFDVVTVSYIESKASNMADADLFMECEEEELEPWQQMNDDVEDEEVGIVENKTSTAPLSVVSPGPSSMTLVPPLATPVALPIMSTPLIVSSATVPSDGKKPMVSLFTSAASPVSSVLSPSVAPQGLTHSVSSLVPPGLHKPAPGQQLFLTQSPGGLSTVAMSQMLQPMHMMSNAAPGPGAANNQPIFFTQDIPPTHSQRPVGHAFPHQYSMGFPVRNVRPVQNSVNPLGIVLNVQQGQTVRPITLLSAPGTPFFKPAVGVPQVMPQVMPQAMRPGNPAAVHPPTSSYTTVQIPATLTIRSTTPLTQPLTTMAATQPLPSPGPPSNLPPKIVNVCNLVAVKHGDGNPDVQKLVNMVSTVSPPTVAQPQTLQVVMANTNGPTNGLNSALAASPLDSIKVGPATSVPTYNVCPRCGAQFRMVEALRGHMCFCCPEMNLKLSEGQKPMTTKSAPAPRPPLTPPKPLPTQTSIAPSPQLADRSPSTDSQGKLIMLVDDFYYGVCEGLRSRASSDVREQGLFKCLSCAKRLKNNIRLMNHMKHHVELDQQNGEVDTHTNCQHCYRQFPTPFQLQCHLESVHSHYESTTKCKICEWAFESEPVFLQHMKNTHKPGEMPYVCQVCEYRSSFYTDVYNHFRTWHEDTRNLLCHYCLKVFKNSNAYQQHYIRHQKKTVYHCNKCRLQFLFTKDKVDHKINHHKTFRKPKQLEGLMPGTKVTIRAYAVQTKGTRQPPVAPPMVPPMYLPAPTGRDTPSPQVGRVVPKPLLIQTQNKPQTTVKKRSVSKMLELLTKFQEQRATLGKQLCLECNFEVPDFPNHYPTYVHCSLCHYGTCCSRAYANHMIINHVPRSTHRYLTMYKKFPPSGVKLDCSSCTFVTGMGDEMAKHLIQNPSHSYSLCTRIEQLESDIENSDVEEEEPGGEGGSAVEVLWNPDSEAMGSSKKILKSTVPDFTDVSGPYHSLSKTSDAIDYFHLLFPISLLEVITQETNAYAMSSQVMGQADPDWKPVTVAEIQGFMGLSILMGLQSLPETDMYWSWQHCESCLTFLKTMPAKRFHQISAHIRVCSENSNWPDGPPDRLRMIRPLLEVVEDTIWETYHPKKCLTIDQALLTNLEVDCSEEKQSTGQMQVWLLCDSKSGYCHRILIETQQDKPKGGDPGFRVVLPLLKGLQGKNHQVFLASSLTSFPLMQKLLDQDIYCCSSFPPHSPMVPKEFWEQGQLKHSGEFLQQLFGPVLVTRWQDSKEMCCLSTNAEPGLPDTVWRKSQVKAGELCPIQRPEAFRLLQENMRGVDICNQLQACNPLGGLIRDTWWRCLFWHLLNLSIVNSFILLRESRKDTPPLWVQGSRFSQAKFRKRLGHQLAKCPQRGVRRLAAERWAAASGEGGGEGGAVRHRLVKITAKTKRCKNCSVKNLRHETVFGCIACRVNLCKGSRCFWEYHGLSPHNRVPPRVGFTMQRQGLSPVKNSRSQPSYPLRMPTLASSSKWEPETLDQEMAPVEDLDTDTEEEQEECPVAEQGVQGTGIKKESVHMDGPNIVPEADGLGGVKEREETLSVRQLRIVLFALCCGIAQAAEHFSTQTGLIHTWLQEKERQMDRERRGGGGEAVERLVEWVLAQREQQLPVNEKNLFQKASEIHSHANQGSSFRISYEWAVSFMLQHDLGLQTACTVSRRLPRNTEESARAFTEFVHKQNQAQNFSLSVIGAMDELSIFVDLDLLADPATVGKEPAFQLVGTGESLIDIFLATLADGTLLPTMVFFKGQLPGRLRTGVPNSILLEAKVEGFTEEEEMDLWTSQVWQKHMKSQGGGKGMLIMDSFRGHLTDDSLATLSAASTLPTIVPAGCTCRLQPLEMCLRPVLLRFLLARWTKLAAQGGAAGASPKELVQLLVAWLVEALAPLSDQPELLRRSFHVASVLSGTESQNTHAEAQMELVNTFSEILLGSHVAELVSPAEEGMVTSKEAEKPLNSVDEKRTPEVKVEVKEDKKESDTEVKEAEKLLEVQGAEKMNILDTSQQGMV</sequence>
<evidence type="ECO:0000256" key="6">
    <source>
        <dbReference type="ARBA" id="ARBA00022833"/>
    </source>
</evidence>
<evidence type="ECO:0000256" key="3">
    <source>
        <dbReference type="ARBA" id="ARBA00022723"/>
    </source>
</evidence>
<dbReference type="Pfam" id="PF13843">
    <property type="entry name" value="DDE_Tnp_1_7"/>
    <property type="match status" value="1"/>
</dbReference>
<dbReference type="EMBL" id="JAFJMO010000001">
    <property type="protein sequence ID" value="KAJ8287978.1"/>
    <property type="molecule type" value="Genomic_DNA"/>
</dbReference>
<feature type="domain" description="C2H2-type" evidence="13">
    <location>
        <begin position="520"/>
        <end position="547"/>
    </location>
</feature>
<keyword evidence="9" id="KW-0804">Transcription</keyword>
<gene>
    <name evidence="15" type="ORF">COCON_G00006370</name>
</gene>
<evidence type="ECO:0000259" key="14">
    <source>
        <dbReference type="PROSITE" id="PS51253"/>
    </source>
</evidence>
<dbReference type="PROSITE" id="PS51253">
    <property type="entry name" value="HTH_CENPB"/>
    <property type="match status" value="1"/>
</dbReference>
<evidence type="ECO:0000256" key="5">
    <source>
        <dbReference type="ARBA" id="ARBA00022771"/>
    </source>
</evidence>
<feature type="compositionally biased region" description="Basic and acidic residues" evidence="12">
    <location>
        <begin position="1950"/>
        <end position="1982"/>
    </location>
</feature>
<evidence type="ECO:0000313" key="15">
    <source>
        <dbReference type="EMBL" id="KAJ8287978.1"/>
    </source>
</evidence>
<dbReference type="PROSITE" id="PS00028">
    <property type="entry name" value="ZINC_FINGER_C2H2_1"/>
    <property type="match status" value="5"/>
</dbReference>
<evidence type="ECO:0000256" key="9">
    <source>
        <dbReference type="ARBA" id="ARBA00023163"/>
    </source>
</evidence>
<dbReference type="InterPro" id="IPR057618">
    <property type="entry name" value="Znf_POGZ/Z280C-D-like"/>
</dbReference>
<feature type="domain" description="C2H2-type" evidence="13">
    <location>
        <begin position="556"/>
        <end position="584"/>
    </location>
</feature>
<feature type="domain" description="HTH CENPB-type" evidence="14">
    <location>
        <begin position="1585"/>
        <end position="1657"/>
    </location>
</feature>
<evidence type="ECO:0000259" key="13">
    <source>
        <dbReference type="PROSITE" id="PS50157"/>
    </source>
</evidence>
<accession>A0A9Q1E1R9</accession>
<dbReference type="Pfam" id="PF03184">
    <property type="entry name" value="DDE_1"/>
    <property type="match status" value="1"/>
</dbReference>
<comment type="function">
    <text evidence="1">May function as a transcription factor.</text>
</comment>
<protein>
    <recommendedName>
        <fullName evidence="17">Pogo transposable element with ZNF domain</fullName>
    </recommendedName>
</protein>
<keyword evidence="5 11" id="KW-0863">Zinc-finger</keyword>
<organism evidence="15 16">
    <name type="scientific">Conger conger</name>
    <name type="common">Conger eel</name>
    <name type="synonym">Muraena conger</name>
    <dbReference type="NCBI Taxonomy" id="82655"/>
    <lineage>
        <taxon>Eukaryota</taxon>
        <taxon>Metazoa</taxon>
        <taxon>Chordata</taxon>
        <taxon>Craniata</taxon>
        <taxon>Vertebrata</taxon>
        <taxon>Euteleostomi</taxon>
        <taxon>Actinopterygii</taxon>
        <taxon>Neopterygii</taxon>
        <taxon>Teleostei</taxon>
        <taxon>Anguilliformes</taxon>
        <taxon>Congridae</taxon>
        <taxon>Conger</taxon>
    </lineage>
</organism>
<evidence type="ECO:0000256" key="8">
    <source>
        <dbReference type="ARBA" id="ARBA00023125"/>
    </source>
</evidence>
<evidence type="ECO:0008006" key="17">
    <source>
        <dbReference type="Google" id="ProtNLM"/>
    </source>
</evidence>
<reference evidence="15" key="1">
    <citation type="journal article" date="2023" name="Science">
        <title>Genome structures resolve the early diversification of teleost fishes.</title>
        <authorList>
            <person name="Parey E."/>
            <person name="Louis A."/>
            <person name="Montfort J."/>
            <person name="Bouchez O."/>
            <person name="Roques C."/>
            <person name="Iampietro C."/>
            <person name="Lluch J."/>
            <person name="Castinel A."/>
            <person name="Donnadieu C."/>
            <person name="Desvignes T."/>
            <person name="Floi Bucao C."/>
            <person name="Jouanno E."/>
            <person name="Wen M."/>
            <person name="Mejri S."/>
            <person name="Dirks R."/>
            <person name="Jansen H."/>
            <person name="Henkel C."/>
            <person name="Chen W.J."/>
            <person name="Zahm M."/>
            <person name="Cabau C."/>
            <person name="Klopp C."/>
            <person name="Thompson A.W."/>
            <person name="Robinson-Rechavi M."/>
            <person name="Braasch I."/>
            <person name="Lecointre G."/>
            <person name="Bobe J."/>
            <person name="Postlethwait J.H."/>
            <person name="Berthelot C."/>
            <person name="Roest Crollius H."/>
            <person name="Guiguen Y."/>
        </authorList>
    </citation>
    <scope>NUCLEOTIDE SEQUENCE</scope>
    <source>
        <strain evidence="15">Concon-B</strain>
    </source>
</reference>
<dbReference type="Gene3D" id="3.30.160.60">
    <property type="entry name" value="Classic Zinc Finger"/>
    <property type="match status" value="2"/>
</dbReference>
<keyword evidence="7" id="KW-0805">Transcription regulation</keyword>
<feature type="region of interest" description="Disordered" evidence="12">
    <location>
        <begin position="445"/>
        <end position="486"/>
    </location>
</feature>
<evidence type="ECO:0000256" key="7">
    <source>
        <dbReference type="ARBA" id="ARBA00023015"/>
    </source>
</evidence>
<dbReference type="Pfam" id="PF03221">
    <property type="entry name" value="HTH_Tnp_Tc5"/>
    <property type="match status" value="1"/>
</dbReference>
<feature type="region of interest" description="Disordered" evidence="12">
    <location>
        <begin position="1453"/>
        <end position="1483"/>
    </location>
</feature>
<dbReference type="SUPFAM" id="SSF57667">
    <property type="entry name" value="beta-beta-alpha zinc fingers"/>
    <property type="match status" value="1"/>
</dbReference>
<dbReference type="InterPro" id="IPR036236">
    <property type="entry name" value="Znf_C2H2_sf"/>
</dbReference>
<keyword evidence="4" id="KW-0677">Repeat</keyword>
<evidence type="ECO:0000256" key="12">
    <source>
        <dbReference type="SAM" id="MobiDB-lite"/>
    </source>
</evidence>
<feature type="region of interest" description="Disordered" evidence="12">
    <location>
        <begin position="1947"/>
        <end position="1982"/>
    </location>
</feature>
<dbReference type="GO" id="GO:0005634">
    <property type="term" value="C:nucleus"/>
    <property type="evidence" value="ECO:0007669"/>
    <property type="project" value="UniProtKB-SubCell"/>
</dbReference>
<name>A0A9Q1E1R9_CONCO</name>
<dbReference type="PANTHER" id="PTHR46599">
    <property type="entry name" value="PIGGYBAC TRANSPOSABLE ELEMENT-DERIVED PROTEIN 4"/>
    <property type="match status" value="1"/>
</dbReference>
<dbReference type="InterPro" id="IPR013087">
    <property type="entry name" value="Znf_C2H2_type"/>
</dbReference>
<dbReference type="OrthoDB" id="5876240at2759"/>
<evidence type="ECO:0000256" key="2">
    <source>
        <dbReference type="ARBA" id="ARBA00004123"/>
    </source>
</evidence>
<feature type="compositionally biased region" description="Pro residues" evidence="12">
    <location>
        <begin position="455"/>
        <end position="466"/>
    </location>
</feature>
<evidence type="ECO:0000256" key="4">
    <source>
        <dbReference type="ARBA" id="ARBA00022737"/>
    </source>
</evidence>
<proteinExistence type="predicted"/>
<evidence type="ECO:0000256" key="1">
    <source>
        <dbReference type="ARBA" id="ARBA00003729"/>
    </source>
</evidence>
<dbReference type="InterPro" id="IPR059074">
    <property type="entry name" value="zf-C2H2_Z280C_D"/>
</dbReference>
<keyword evidence="8" id="KW-0238">DNA-binding</keyword>
<dbReference type="Pfam" id="PF25414">
    <property type="entry name" value="zf-C2H2_Z280C_D"/>
    <property type="match status" value="1"/>
</dbReference>
<comment type="caution">
    <text evidence="15">The sequence shown here is derived from an EMBL/GenBank/DDBJ whole genome shotgun (WGS) entry which is preliminary data.</text>
</comment>
<dbReference type="InterPro" id="IPR029526">
    <property type="entry name" value="PGBD"/>
</dbReference>
<dbReference type="SUPFAM" id="SSF46689">
    <property type="entry name" value="Homeodomain-like"/>
    <property type="match status" value="1"/>
</dbReference>
<dbReference type="InterPro" id="IPR004875">
    <property type="entry name" value="DDE_SF_endonuclease_dom"/>
</dbReference>
<dbReference type="GO" id="GO:0003677">
    <property type="term" value="F:DNA binding"/>
    <property type="evidence" value="ECO:0007669"/>
    <property type="project" value="UniProtKB-KW"/>
</dbReference>
<dbReference type="SMART" id="SM00355">
    <property type="entry name" value="ZnF_C2H2"/>
    <property type="match status" value="10"/>
</dbReference>
<keyword evidence="3" id="KW-0479">Metal-binding</keyword>
<keyword evidence="6" id="KW-0862">Zinc</keyword>
<keyword evidence="16" id="KW-1185">Reference proteome</keyword>
<evidence type="ECO:0000256" key="10">
    <source>
        <dbReference type="ARBA" id="ARBA00023242"/>
    </source>
</evidence>
<dbReference type="PROSITE" id="PS50157">
    <property type="entry name" value="ZINC_FINGER_C2H2_2"/>
    <property type="match status" value="2"/>
</dbReference>
<dbReference type="Pfam" id="PF25429">
    <property type="entry name" value="zf-POGZ"/>
    <property type="match status" value="1"/>
</dbReference>
<evidence type="ECO:0000256" key="11">
    <source>
        <dbReference type="PROSITE-ProRule" id="PRU00042"/>
    </source>
</evidence>
<comment type="subcellular location">
    <subcellularLocation>
        <location evidence="2">Nucleus</location>
    </subcellularLocation>
</comment>
<feature type="compositionally biased region" description="Polar residues" evidence="12">
    <location>
        <begin position="1453"/>
        <end position="1464"/>
    </location>
</feature>
<dbReference type="FunFam" id="3.30.160.60:FF:000298">
    <property type="entry name" value="zinc finger protein 280D isoform X1"/>
    <property type="match status" value="1"/>
</dbReference>
<keyword evidence="10" id="KW-0539">Nucleus</keyword>
<dbReference type="InterPro" id="IPR009057">
    <property type="entry name" value="Homeodomain-like_sf"/>
</dbReference>
<dbReference type="PANTHER" id="PTHR46599:SF1">
    <property type="entry name" value="POGO TRANSPOSABLE ELEMENT WITH ZNF DOMAIN"/>
    <property type="match status" value="1"/>
</dbReference>
<dbReference type="Proteomes" id="UP001152803">
    <property type="component" value="Unassembled WGS sequence"/>
</dbReference>
<evidence type="ECO:0000313" key="16">
    <source>
        <dbReference type="Proteomes" id="UP001152803"/>
    </source>
</evidence>